<dbReference type="PANTHER" id="PTHR21354">
    <property type="entry name" value="ZINC FINGER PROTEIN 511"/>
    <property type="match status" value="1"/>
</dbReference>
<reference evidence="3 4" key="1">
    <citation type="journal article" date="2007" name="Nature">
        <title>Evolution of genes and genomes on the Drosophila phylogeny.</title>
        <authorList>
            <consortium name="Drosophila 12 Genomes Consortium"/>
            <person name="Clark A.G."/>
            <person name="Eisen M.B."/>
            <person name="Smith D.R."/>
            <person name="Bergman C.M."/>
            <person name="Oliver B."/>
            <person name="Markow T.A."/>
            <person name="Kaufman T.C."/>
            <person name="Kellis M."/>
            <person name="Gelbart W."/>
            <person name="Iyer V.N."/>
            <person name="Pollard D.A."/>
            <person name="Sackton T.B."/>
            <person name="Larracuente A.M."/>
            <person name="Singh N.D."/>
            <person name="Abad J.P."/>
            <person name="Abt D.N."/>
            <person name="Adryan B."/>
            <person name="Aguade M."/>
            <person name="Akashi H."/>
            <person name="Anderson W.W."/>
            <person name="Aquadro C.F."/>
            <person name="Ardell D.H."/>
            <person name="Arguello R."/>
            <person name="Artieri C.G."/>
            <person name="Barbash D.A."/>
            <person name="Barker D."/>
            <person name="Barsanti P."/>
            <person name="Batterham P."/>
            <person name="Batzoglou S."/>
            <person name="Begun D."/>
            <person name="Bhutkar A."/>
            <person name="Blanco E."/>
            <person name="Bosak S.A."/>
            <person name="Bradley R.K."/>
            <person name="Brand A.D."/>
            <person name="Brent M.R."/>
            <person name="Brooks A.N."/>
            <person name="Brown R.H."/>
            <person name="Butlin R.K."/>
            <person name="Caggese C."/>
            <person name="Calvi B.R."/>
            <person name="Bernardo de Carvalho A."/>
            <person name="Caspi A."/>
            <person name="Castrezana S."/>
            <person name="Celniker S.E."/>
            <person name="Chang J.L."/>
            <person name="Chapple C."/>
            <person name="Chatterji S."/>
            <person name="Chinwalla A."/>
            <person name="Civetta A."/>
            <person name="Clifton S.W."/>
            <person name="Comeron J.M."/>
            <person name="Costello J.C."/>
            <person name="Coyne J.A."/>
            <person name="Daub J."/>
            <person name="David R.G."/>
            <person name="Delcher A.L."/>
            <person name="Delehaunty K."/>
            <person name="Do C.B."/>
            <person name="Ebling H."/>
            <person name="Edwards K."/>
            <person name="Eickbush T."/>
            <person name="Evans J.D."/>
            <person name="Filipski A."/>
            <person name="Findeiss S."/>
            <person name="Freyhult E."/>
            <person name="Fulton L."/>
            <person name="Fulton R."/>
            <person name="Garcia A.C."/>
            <person name="Gardiner A."/>
            <person name="Garfield D.A."/>
            <person name="Garvin B.E."/>
            <person name="Gibson G."/>
            <person name="Gilbert D."/>
            <person name="Gnerre S."/>
            <person name="Godfrey J."/>
            <person name="Good R."/>
            <person name="Gotea V."/>
            <person name="Gravely B."/>
            <person name="Greenberg A.J."/>
            <person name="Griffiths-Jones S."/>
            <person name="Gross S."/>
            <person name="Guigo R."/>
            <person name="Gustafson E.A."/>
            <person name="Haerty W."/>
            <person name="Hahn M.W."/>
            <person name="Halligan D.L."/>
            <person name="Halpern A.L."/>
            <person name="Halter G.M."/>
            <person name="Han M.V."/>
            <person name="Heger A."/>
            <person name="Hillier L."/>
            <person name="Hinrichs A.S."/>
            <person name="Holmes I."/>
            <person name="Hoskins R.A."/>
            <person name="Hubisz M.J."/>
            <person name="Hultmark D."/>
            <person name="Huntley M.A."/>
            <person name="Jaffe D.B."/>
            <person name="Jagadeeshan S."/>
            <person name="Jeck W.R."/>
            <person name="Johnson J."/>
            <person name="Jones C.D."/>
            <person name="Jordan W.C."/>
            <person name="Karpen G.H."/>
            <person name="Kataoka E."/>
            <person name="Keightley P.D."/>
            <person name="Kheradpour P."/>
            <person name="Kirkness E.F."/>
            <person name="Koerich L.B."/>
            <person name="Kristiansen K."/>
            <person name="Kudrna D."/>
            <person name="Kulathinal R.J."/>
            <person name="Kumar S."/>
            <person name="Kwok R."/>
            <person name="Lander E."/>
            <person name="Langley C.H."/>
            <person name="Lapoint R."/>
            <person name="Lazzaro B.P."/>
            <person name="Lee S.J."/>
            <person name="Levesque L."/>
            <person name="Li R."/>
            <person name="Lin C.F."/>
            <person name="Lin M.F."/>
            <person name="Lindblad-Toh K."/>
            <person name="Llopart A."/>
            <person name="Long M."/>
            <person name="Low L."/>
            <person name="Lozovsky E."/>
            <person name="Lu J."/>
            <person name="Luo M."/>
            <person name="Machado C.A."/>
            <person name="Makalowski W."/>
            <person name="Marzo M."/>
            <person name="Matsuda M."/>
            <person name="Matzkin L."/>
            <person name="McAllister B."/>
            <person name="McBride C.S."/>
            <person name="McKernan B."/>
            <person name="McKernan K."/>
            <person name="Mendez-Lago M."/>
            <person name="Minx P."/>
            <person name="Mollenhauer M.U."/>
            <person name="Montooth K."/>
            <person name="Mount S.M."/>
            <person name="Mu X."/>
            <person name="Myers E."/>
            <person name="Negre B."/>
            <person name="Newfeld S."/>
            <person name="Nielsen R."/>
            <person name="Noor M.A."/>
            <person name="O'Grady P."/>
            <person name="Pachter L."/>
            <person name="Papaceit M."/>
            <person name="Parisi M.J."/>
            <person name="Parisi M."/>
            <person name="Parts L."/>
            <person name="Pedersen J.S."/>
            <person name="Pesole G."/>
            <person name="Phillippy A.M."/>
            <person name="Ponting C.P."/>
            <person name="Pop M."/>
            <person name="Porcelli D."/>
            <person name="Powell J.R."/>
            <person name="Prohaska S."/>
            <person name="Pruitt K."/>
            <person name="Puig M."/>
            <person name="Quesneville H."/>
            <person name="Ram K.R."/>
            <person name="Rand D."/>
            <person name="Rasmussen M.D."/>
            <person name="Reed L.K."/>
            <person name="Reenan R."/>
            <person name="Reily A."/>
            <person name="Remington K.A."/>
            <person name="Rieger T.T."/>
            <person name="Ritchie M.G."/>
            <person name="Robin C."/>
            <person name="Rogers Y.H."/>
            <person name="Rohde C."/>
            <person name="Rozas J."/>
            <person name="Rubenfield M.J."/>
            <person name="Ruiz A."/>
            <person name="Russo S."/>
            <person name="Salzberg S.L."/>
            <person name="Sanchez-Gracia A."/>
            <person name="Saranga D.J."/>
            <person name="Sato H."/>
            <person name="Schaeffer S.W."/>
            <person name="Schatz M.C."/>
            <person name="Schlenke T."/>
            <person name="Schwartz R."/>
            <person name="Segarra C."/>
            <person name="Singh R.S."/>
            <person name="Sirot L."/>
            <person name="Sirota M."/>
            <person name="Sisneros N.B."/>
            <person name="Smith C.D."/>
            <person name="Smith T.F."/>
            <person name="Spieth J."/>
            <person name="Stage D.E."/>
            <person name="Stark A."/>
            <person name="Stephan W."/>
            <person name="Strausberg R.L."/>
            <person name="Strempel S."/>
            <person name="Sturgill D."/>
            <person name="Sutton G."/>
            <person name="Sutton G.G."/>
            <person name="Tao W."/>
            <person name="Teichmann S."/>
            <person name="Tobari Y.N."/>
            <person name="Tomimura Y."/>
            <person name="Tsolas J.M."/>
            <person name="Valente V.L."/>
            <person name="Venter E."/>
            <person name="Venter J.C."/>
            <person name="Vicario S."/>
            <person name="Vieira F.G."/>
            <person name="Vilella A.J."/>
            <person name="Villasante A."/>
            <person name="Walenz B."/>
            <person name="Wang J."/>
            <person name="Wasserman M."/>
            <person name="Watts T."/>
            <person name="Wilson D."/>
            <person name="Wilson R.K."/>
            <person name="Wing R.A."/>
            <person name="Wolfner M.F."/>
            <person name="Wong A."/>
            <person name="Wong G.K."/>
            <person name="Wu C.I."/>
            <person name="Wu G."/>
            <person name="Yamamoto D."/>
            <person name="Yang H.P."/>
            <person name="Yang S.P."/>
            <person name="Yorke J.A."/>
            <person name="Yoshida K."/>
            <person name="Zdobnov E."/>
            <person name="Zhang P."/>
            <person name="Zhang Y."/>
            <person name="Zimin A.V."/>
            <person name="Baldwin J."/>
            <person name="Abdouelleil A."/>
            <person name="Abdulkadir J."/>
            <person name="Abebe A."/>
            <person name="Abera B."/>
            <person name="Abreu J."/>
            <person name="Acer S.C."/>
            <person name="Aftuck L."/>
            <person name="Alexander A."/>
            <person name="An P."/>
            <person name="Anderson E."/>
            <person name="Anderson S."/>
            <person name="Arachi H."/>
            <person name="Azer M."/>
            <person name="Bachantsang P."/>
            <person name="Barry A."/>
            <person name="Bayul T."/>
            <person name="Berlin A."/>
            <person name="Bessette D."/>
            <person name="Bloom T."/>
            <person name="Blye J."/>
            <person name="Boguslavskiy L."/>
            <person name="Bonnet C."/>
            <person name="Boukhgalter B."/>
            <person name="Bourzgui I."/>
            <person name="Brown A."/>
            <person name="Cahill P."/>
            <person name="Channer S."/>
            <person name="Cheshatsang Y."/>
            <person name="Chuda L."/>
            <person name="Citroen M."/>
            <person name="Collymore A."/>
            <person name="Cooke P."/>
            <person name="Costello M."/>
            <person name="D'Aco K."/>
            <person name="Daza R."/>
            <person name="De Haan G."/>
            <person name="DeGray S."/>
            <person name="DeMaso C."/>
            <person name="Dhargay N."/>
            <person name="Dooley K."/>
            <person name="Dooley E."/>
            <person name="Doricent M."/>
            <person name="Dorje P."/>
            <person name="Dorjee K."/>
            <person name="Dupes A."/>
            <person name="Elong R."/>
            <person name="Falk J."/>
            <person name="Farina A."/>
            <person name="Faro S."/>
            <person name="Ferguson D."/>
            <person name="Fisher S."/>
            <person name="Foley C.D."/>
            <person name="Franke A."/>
            <person name="Friedrich D."/>
            <person name="Gadbois L."/>
            <person name="Gearin G."/>
            <person name="Gearin C.R."/>
            <person name="Giannoukos G."/>
            <person name="Goode T."/>
            <person name="Graham J."/>
            <person name="Grandbois E."/>
            <person name="Grewal S."/>
            <person name="Gyaltsen K."/>
            <person name="Hafez N."/>
            <person name="Hagos B."/>
            <person name="Hall J."/>
            <person name="Henson C."/>
            <person name="Hollinger A."/>
            <person name="Honan T."/>
            <person name="Huard M.D."/>
            <person name="Hughes L."/>
            <person name="Hurhula B."/>
            <person name="Husby M.E."/>
            <person name="Kamat A."/>
            <person name="Kanga B."/>
            <person name="Kashin S."/>
            <person name="Khazanovich D."/>
            <person name="Kisner P."/>
            <person name="Lance K."/>
            <person name="Lara M."/>
            <person name="Lee W."/>
            <person name="Lennon N."/>
            <person name="Letendre F."/>
            <person name="LeVine R."/>
            <person name="Lipovsky A."/>
            <person name="Liu X."/>
            <person name="Liu J."/>
            <person name="Liu S."/>
            <person name="Lokyitsang T."/>
            <person name="Lokyitsang Y."/>
            <person name="Lubonja R."/>
            <person name="Lui A."/>
            <person name="MacDonald P."/>
            <person name="Magnisalis V."/>
            <person name="Maru K."/>
            <person name="Matthews C."/>
            <person name="McCusker W."/>
            <person name="McDonough S."/>
            <person name="Mehta T."/>
            <person name="Meldrim J."/>
            <person name="Meneus L."/>
            <person name="Mihai O."/>
            <person name="Mihalev A."/>
            <person name="Mihova T."/>
            <person name="Mittelman R."/>
            <person name="Mlenga V."/>
            <person name="Montmayeur A."/>
            <person name="Mulrain L."/>
            <person name="Navidi A."/>
            <person name="Naylor J."/>
            <person name="Negash T."/>
            <person name="Nguyen T."/>
            <person name="Nguyen N."/>
            <person name="Nicol R."/>
            <person name="Norbu C."/>
            <person name="Norbu N."/>
            <person name="Novod N."/>
            <person name="O'Neill B."/>
            <person name="Osman S."/>
            <person name="Markiewicz E."/>
            <person name="Oyono O.L."/>
            <person name="Patti C."/>
            <person name="Phunkhang P."/>
            <person name="Pierre F."/>
            <person name="Priest M."/>
            <person name="Raghuraman S."/>
            <person name="Rege F."/>
            <person name="Reyes R."/>
            <person name="Rise C."/>
            <person name="Rogov P."/>
            <person name="Ross K."/>
            <person name="Ryan E."/>
            <person name="Settipalli S."/>
            <person name="Shea T."/>
            <person name="Sherpa N."/>
            <person name="Shi L."/>
            <person name="Shih D."/>
            <person name="Sparrow T."/>
            <person name="Spaulding J."/>
            <person name="Stalker J."/>
            <person name="Stange-Thomann N."/>
            <person name="Stavropoulos S."/>
            <person name="Stone C."/>
            <person name="Strader C."/>
            <person name="Tesfaye S."/>
            <person name="Thomson T."/>
            <person name="Thoulutsang Y."/>
            <person name="Thoulutsang D."/>
            <person name="Topham K."/>
            <person name="Topping I."/>
            <person name="Tsamla T."/>
            <person name="Vassiliev H."/>
            <person name="Vo A."/>
            <person name="Wangchuk T."/>
            <person name="Wangdi T."/>
            <person name="Weiand M."/>
            <person name="Wilkinson J."/>
            <person name="Wilson A."/>
            <person name="Yadav S."/>
            <person name="Young G."/>
            <person name="Yu Q."/>
            <person name="Zembek L."/>
            <person name="Zhong D."/>
            <person name="Zimmer A."/>
            <person name="Zwirko Z."/>
            <person name="Jaffe D.B."/>
            <person name="Alvarez P."/>
            <person name="Brockman W."/>
            <person name="Butler J."/>
            <person name="Chin C."/>
            <person name="Gnerre S."/>
            <person name="Grabherr M."/>
            <person name="Kleber M."/>
            <person name="Mauceli E."/>
            <person name="MacCallum I."/>
        </authorList>
    </citation>
    <scope>NUCLEOTIDE SEQUENCE [LARGE SCALE GENOMIC DNA]</scope>
    <source>
        <strain evidence="4">Tucson 14030-0811.24</strain>
    </source>
</reference>
<dbReference type="eggNOG" id="KOG4173">
    <property type="taxonomic scope" value="Eukaryota"/>
</dbReference>
<dbReference type="OMA" id="YRFDQGK"/>
<organism evidence="3 4">
    <name type="scientific">Drosophila willistoni</name>
    <name type="common">Fruit fly</name>
    <dbReference type="NCBI Taxonomy" id="7260"/>
    <lineage>
        <taxon>Eukaryota</taxon>
        <taxon>Metazoa</taxon>
        <taxon>Ecdysozoa</taxon>
        <taxon>Arthropoda</taxon>
        <taxon>Hexapoda</taxon>
        <taxon>Insecta</taxon>
        <taxon>Pterygota</taxon>
        <taxon>Neoptera</taxon>
        <taxon>Endopterygota</taxon>
        <taxon>Diptera</taxon>
        <taxon>Brachycera</taxon>
        <taxon>Muscomorpha</taxon>
        <taxon>Ephydroidea</taxon>
        <taxon>Drosophilidae</taxon>
        <taxon>Drosophila</taxon>
        <taxon>Sophophora</taxon>
    </lineage>
</organism>
<dbReference type="OrthoDB" id="18440at2759"/>
<feature type="region of interest" description="Disordered" evidence="1">
    <location>
        <begin position="184"/>
        <end position="204"/>
    </location>
</feature>
<dbReference type="InterPro" id="IPR039258">
    <property type="entry name" value="ZNF511"/>
</dbReference>
<dbReference type="SMART" id="SM00355">
    <property type="entry name" value="ZnF_C2H2"/>
    <property type="match status" value="2"/>
</dbReference>
<proteinExistence type="predicted"/>
<dbReference type="EMBL" id="CH963846">
    <property type="protein sequence ID" value="EDW72325.1"/>
    <property type="molecule type" value="Genomic_DNA"/>
</dbReference>
<dbReference type="PROSITE" id="PS00028">
    <property type="entry name" value="ZINC_FINGER_C2H2_1"/>
    <property type="match status" value="1"/>
</dbReference>
<dbReference type="KEGG" id="dwi:6638469"/>
<protein>
    <recommendedName>
        <fullName evidence="2">C2H2-type domain-containing protein</fullName>
    </recommendedName>
</protein>
<keyword evidence="4" id="KW-1185">Reference proteome</keyword>
<feature type="domain" description="C2H2-type" evidence="2">
    <location>
        <begin position="72"/>
        <end position="93"/>
    </location>
</feature>
<dbReference type="InParanoid" id="B4MJN6"/>
<dbReference type="PhylomeDB" id="B4MJN6"/>
<dbReference type="Proteomes" id="UP000007798">
    <property type="component" value="Unassembled WGS sequence"/>
</dbReference>
<sequence>MDTGNVLKKEQLIKLLEEMPSGYIKPTFPPSPQPPAYKKMGVLIDIAEIVDASFKPSKPSNNNYSTSKSYICSECKRILPTAHLLDLHITEQHDFYFAASVERGNRPMYSCYLEECTLKFTTVKERKDHCITEHKFPANYRFDQGKGKGKRKGKASTSDLSMDTDEIATACHTIKAFTFGHHNQRAFNTRPPKSNGKGLEDVQDIKEALDDIMD</sequence>
<evidence type="ECO:0000313" key="3">
    <source>
        <dbReference type="EMBL" id="EDW72325.1"/>
    </source>
</evidence>
<dbReference type="PANTHER" id="PTHR21354:SF0">
    <property type="entry name" value="ZINC FINGER PROTEIN 511"/>
    <property type="match status" value="1"/>
</dbReference>
<dbReference type="HOGENOM" id="CLU_092647_1_0_1"/>
<evidence type="ECO:0000256" key="1">
    <source>
        <dbReference type="SAM" id="MobiDB-lite"/>
    </source>
</evidence>
<evidence type="ECO:0000313" key="4">
    <source>
        <dbReference type="Proteomes" id="UP000007798"/>
    </source>
</evidence>
<evidence type="ECO:0000259" key="2">
    <source>
        <dbReference type="PROSITE" id="PS00028"/>
    </source>
</evidence>
<dbReference type="AlphaFoldDB" id="B4MJN6"/>
<dbReference type="STRING" id="7260.B4MJN6"/>
<gene>
    <name evidence="3" type="primary">Dwil\GK20776</name>
    <name evidence="3" type="ORF">Dwil_GK20776</name>
</gene>
<name>B4MJN6_DROWI</name>
<dbReference type="InterPro" id="IPR013087">
    <property type="entry name" value="Znf_C2H2_type"/>
</dbReference>
<accession>B4MJN6</accession>